<sequence>MQPIITAAELFVMNVHSGDSSGHDYSHIERVRKMALLIGREEQADLFIVEMAALLHDTVDDKLVEPARAWQQLEQFFDSVQLAADKRAAITHILQYISFKGGKNAGKLRSLEGKVVQDADRLDALGAIGIARTFMYAGAFGDVMYDPDRAPRDLATADYRAQSTAINHFYEKLFTLKELMNTTRGRQLAEERTAYMEAFVDRFKQEWH</sequence>
<name>A0A9Q9BW52_9STAP</name>
<dbReference type="PANTHER" id="PTHR33594:SF1">
    <property type="entry name" value="HD_PDEASE DOMAIN-CONTAINING PROTEIN"/>
    <property type="match status" value="1"/>
</dbReference>
<dbReference type="InterPro" id="IPR006674">
    <property type="entry name" value="HD_domain"/>
</dbReference>
<dbReference type="RefSeq" id="WP_149459126.1">
    <property type="nucleotide sequence ID" value="NZ_CP073809.1"/>
</dbReference>
<evidence type="ECO:0000313" key="5">
    <source>
        <dbReference type="Proteomes" id="UP001057381"/>
    </source>
</evidence>
<dbReference type="SUPFAM" id="SSF109604">
    <property type="entry name" value="HD-domain/PDEase-like"/>
    <property type="match status" value="1"/>
</dbReference>
<proteinExistence type="predicted"/>
<dbReference type="KEGG" id="mequ:KFV11_09905"/>
<feature type="domain" description="HD/PDEase" evidence="1">
    <location>
        <begin position="20"/>
        <end position="134"/>
    </location>
</feature>
<gene>
    <name evidence="2" type="ORF">ERX35_006575</name>
    <name evidence="3" type="ORF">KFV11_09905</name>
</gene>
<dbReference type="Proteomes" id="UP000295735">
    <property type="component" value="Unassembled WGS sequence"/>
</dbReference>
<evidence type="ECO:0000313" key="2">
    <source>
        <dbReference type="EMBL" id="KAA1039232.1"/>
    </source>
</evidence>
<dbReference type="Pfam" id="PF01966">
    <property type="entry name" value="HD"/>
    <property type="match status" value="1"/>
</dbReference>
<evidence type="ECO:0000259" key="1">
    <source>
        <dbReference type="SMART" id="SM00471"/>
    </source>
</evidence>
<reference evidence="2 4" key="1">
    <citation type="submission" date="2019-09" db="EMBL/GenBank/DDBJ databases">
        <authorList>
            <person name="Mazhar S."/>
            <person name="Altermann E."/>
            <person name="Hill C."/>
            <person name="Mcauliffe O."/>
        </authorList>
    </citation>
    <scope>NUCLEOTIDE SEQUENCE [LARGE SCALE GENOMIC DNA]</scope>
    <source>
        <strain evidence="2 4">ATCC 51831</strain>
    </source>
</reference>
<evidence type="ECO:0000313" key="3">
    <source>
        <dbReference type="EMBL" id="UTH13522.1"/>
    </source>
</evidence>
<dbReference type="AlphaFoldDB" id="A0A9Q9BW52"/>
<dbReference type="InterPro" id="IPR003607">
    <property type="entry name" value="HD/PDEase_dom"/>
</dbReference>
<dbReference type="SMART" id="SM00471">
    <property type="entry name" value="HDc"/>
    <property type="match status" value="1"/>
</dbReference>
<accession>A0A9Q9BW52</accession>
<organism evidence="3 5">
    <name type="scientific">Macrococcus equipercicus</name>
    <dbReference type="NCBI Taxonomy" id="69967"/>
    <lineage>
        <taxon>Bacteria</taxon>
        <taxon>Bacillati</taxon>
        <taxon>Bacillota</taxon>
        <taxon>Bacilli</taxon>
        <taxon>Bacillales</taxon>
        <taxon>Staphylococcaceae</taxon>
        <taxon>Macrococcus</taxon>
    </lineage>
</organism>
<dbReference type="PANTHER" id="PTHR33594">
    <property type="entry name" value="SUPERFAMILY HYDROLASE, PUTATIVE (AFU_ORTHOLOGUE AFUA_1G03035)-RELATED"/>
    <property type="match status" value="1"/>
</dbReference>
<dbReference type="Gene3D" id="1.20.58.1910">
    <property type="match status" value="1"/>
</dbReference>
<dbReference type="Gene3D" id="1.10.472.50">
    <property type="entry name" value="HD-domain/PDEase-like"/>
    <property type="match status" value="1"/>
</dbReference>
<evidence type="ECO:0000313" key="4">
    <source>
        <dbReference type="Proteomes" id="UP000295735"/>
    </source>
</evidence>
<keyword evidence="4" id="KW-1185">Reference proteome</keyword>
<dbReference type="OrthoDB" id="9797344at2"/>
<dbReference type="EMBL" id="SCWC02000004">
    <property type="protein sequence ID" value="KAA1039232.1"/>
    <property type="molecule type" value="Genomic_DNA"/>
</dbReference>
<reference evidence="3" key="2">
    <citation type="submission" date="2021-04" db="EMBL/GenBank/DDBJ databases">
        <title>Complete Genome Sequences of Macrococcus spp. from dog and cattle.</title>
        <authorList>
            <person name="Schwendener S."/>
            <person name="Perreten V."/>
        </authorList>
    </citation>
    <scope>NUCLEOTIDE SEQUENCE</scope>
    <source>
        <strain evidence="3">Epi0143-OL</strain>
    </source>
</reference>
<dbReference type="EMBL" id="CP073809">
    <property type="protein sequence ID" value="UTH13522.1"/>
    <property type="molecule type" value="Genomic_DNA"/>
</dbReference>
<dbReference type="CDD" id="cd00077">
    <property type="entry name" value="HDc"/>
    <property type="match status" value="1"/>
</dbReference>
<protein>
    <submittedName>
        <fullName evidence="3">HD domain-containing protein</fullName>
    </submittedName>
</protein>
<dbReference type="Proteomes" id="UP001057381">
    <property type="component" value="Chromosome"/>
</dbReference>